<reference evidence="1" key="1">
    <citation type="journal article" date="2022" name="Int. J. Mol. Sci.">
        <title>Draft Genome of Tanacetum Coccineum: Genomic Comparison of Closely Related Tanacetum-Family Plants.</title>
        <authorList>
            <person name="Yamashiro T."/>
            <person name="Shiraishi A."/>
            <person name="Nakayama K."/>
            <person name="Satake H."/>
        </authorList>
    </citation>
    <scope>NUCLEOTIDE SEQUENCE</scope>
</reference>
<dbReference type="Proteomes" id="UP001151760">
    <property type="component" value="Unassembled WGS sequence"/>
</dbReference>
<organism evidence="1 2">
    <name type="scientific">Tanacetum coccineum</name>
    <dbReference type="NCBI Taxonomy" id="301880"/>
    <lineage>
        <taxon>Eukaryota</taxon>
        <taxon>Viridiplantae</taxon>
        <taxon>Streptophyta</taxon>
        <taxon>Embryophyta</taxon>
        <taxon>Tracheophyta</taxon>
        <taxon>Spermatophyta</taxon>
        <taxon>Magnoliopsida</taxon>
        <taxon>eudicotyledons</taxon>
        <taxon>Gunneridae</taxon>
        <taxon>Pentapetalae</taxon>
        <taxon>asterids</taxon>
        <taxon>campanulids</taxon>
        <taxon>Asterales</taxon>
        <taxon>Asteraceae</taxon>
        <taxon>Asteroideae</taxon>
        <taxon>Anthemideae</taxon>
        <taxon>Anthemidinae</taxon>
        <taxon>Tanacetum</taxon>
    </lineage>
</organism>
<evidence type="ECO:0000313" key="2">
    <source>
        <dbReference type="Proteomes" id="UP001151760"/>
    </source>
</evidence>
<gene>
    <name evidence="1" type="ORF">Tco_1110514</name>
</gene>
<keyword evidence="2" id="KW-1185">Reference proteome</keyword>
<comment type="caution">
    <text evidence="1">The sequence shown here is derived from an EMBL/GenBank/DDBJ whole genome shotgun (WGS) entry which is preliminary data.</text>
</comment>
<dbReference type="EMBL" id="BQNB010020838">
    <property type="protein sequence ID" value="GJU00176.1"/>
    <property type="molecule type" value="Genomic_DNA"/>
</dbReference>
<proteinExistence type="predicted"/>
<evidence type="ECO:0000313" key="1">
    <source>
        <dbReference type="EMBL" id="GJU00176.1"/>
    </source>
</evidence>
<name>A0ABQ5IJ10_9ASTR</name>
<protein>
    <submittedName>
        <fullName evidence="1">Uncharacterized protein</fullName>
    </submittedName>
</protein>
<reference evidence="1" key="2">
    <citation type="submission" date="2022-01" db="EMBL/GenBank/DDBJ databases">
        <authorList>
            <person name="Yamashiro T."/>
            <person name="Shiraishi A."/>
            <person name="Satake H."/>
            <person name="Nakayama K."/>
        </authorList>
    </citation>
    <scope>NUCLEOTIDE SEQUENCE</scope>
</reference>
<accession>A0ABQ5IJ10</accession>
<sequence length="157" mass="17949">MACEYKHLGEEKKWRSLARRKIFVGRRKDKEFDRFESLNVAKAQGGSPRKQPNSISPLMASLSGEYPSATLLNVFAGQDVTKPHGNEASFMVKKVFNSNEYMEASCYAVLVLQIERKGCRRAYPQGLSMAGWQMFDCLEAIFPLWRMIEILLARDHP</sequence>